<dbReference type="PATRIC" id="fig|1405.8.peg.5016"/>
<dbReference type="InterPro" id="IPR029058">
    <property type="entry name" value="AB_hydrolase_fold"/>
</dbReference>
<protein>
    <submittedName>
        <fullName evidence="3">Alpha/beta hydrolase</fullName>
    </submittedName>
    <submittedName>
        <fullName evidence="2">Esterase family protein</fullName>
    </submittedName>
</protein>
<dbReference type="RefSeq" id="WP_042983694.1">
    <property type="nucleotide sequence ID" value="NZ_JMQC01000008.1"/>
</dbReference>
<evidence type="ECO:0000313" key="3">
    <source>
        <dbReference type="EMBL" id="RFT67637.1"/>
    </source>
</evidence>
<evidence type="ECO:0000259" key="1">
    <source>
        <dbReference type="Pfam" id="PF00561"/>
    </source>
</evidence>
<gene>
    <name evidence="3" type="ORF">D0U04_07670</name>
    <name evidence="2" type="ORF">DJ93_4872</name>
</gene>
<accession>A0A090ZHE4</accession>
<sequence>MILHTHISGDGEPIVLIHSVGMTGLVEFEEQVKFLQGKNYKIVRPDLRGHGESGGAVDHYFLHCADDIKETLEHLQINRCHIAGVSLGGIAALLFAKKYPDKVRTLTFSGIFPIKRENWEESQEEEAKQHKQLFKNEEFVTYMNQIYVNSDWKGLLESWQVKDWYPFYETSNVSNLQVPTLCIVGGGSEDEVSAAISFKQLNADIHIAVIPFAHHLVHNDQPEMYSHILSNFLQNVQATSRES</sequence>
<keyword evidence="5" id="KW-1185">Reference proteome</keyword>
<dbReference type="Pfam" id="PF00561">
    <property type="entry name" value="Abhydrolase_1"/>
    <property type="match status" value="1"/>
</dbReference>
<dbReference type="InterPro" id="IPR050266">
    <property type="entry name" value="AB_hydrolase_sf"/>
</dbReference>
<dbReference type="EMBL" id="JMQC01000008">
    <property type="protein sequence ID" value="KFN03651.1"/>
    <property type="molecule type" value="Genomic_DNA"/>
</dbReference>
<dbReference type="SUPFAM" id="SSF53474">
    <property type="entry name" value="alpha/beta-Hydrolases"/>
    <property type="match status" value="1"/>
</dbReference>
<proteinExistence type="predicted"/>
<dbReference type="Gene3D" id="3.40.50.1820">
    <property type="entry name" value="alpha/beta hydrolase"/>
    <property type="match status" value="1"/>
</dbReference>
<name>A0A090ZHE4_9BACI</name>
<dbReference type="Proteomes" id="UP000264294">
    <property type="component" value="Unassembled WGS sequence"/>
</dbReference>
<dbReference type="InterPro" id="IPR000073">
    <property type="entry name" value="AB_hydrolase_1"/>
</dbReference>
<dbReference type="EMBL" id="QVOD01000006">
    <property type="protein sequence ID" value="RFT67637.1"/>
    <property type="molecule type" value="Genomic_DNA"/>
</dbReference>
<reference evidence="2 4" key="1">
    <citation type="submission" date="2014-04" db="EMBL/GenBank/DDBJ databases">
        <authorList>
            <person name="Bishop-Lilly K.A."/>
            <person name="Broomall S.M."/>
            <person name="Chain P.S."/>
            <person name="Chertkov O."/>
            <person name="Coyne S.R."/>
            <person name="Daligault H.E."/>
            <person name="Davenport K.W."/>
            <person name="Erkkila T."/>
            <person name="Frey K.G."/>
            <person name="Gibbons H.S."/>
            <person name="Gu W."/>
            <person name="Jaissle J."/>
            <person name="Johnson S.L."/>
            <person name="Koroleva G.I."/>
            <person name="Ladner J.T."/>
            <person name="Lo C.-C."/>
            <person name="Minogue T.D."/>
            <person name="Munk C."/>
            <person name="Palacios G.F."/>
            <person name="Redden C.L."/>
            <person name="Rosenzweig C.N."/>
            <person name="Scholz M.B."/>
            <person name="Teshima H."/>
            <person name="Xu Y."/>
        </authorList>
    </citation>
    <scope>NUCLEOTIDE SEQUENCE [LARGE SCALE GENOMIC DNA]</scope>
    <source>
        <strain evidence="2 4">BHP</strain>
    </source>
</reference>
<reference evidence="3 5" key="2">
    <citation type="submission" date="2018-08" db="EMBL/GenBank/DDBJ databases">
        <title>Bacillus clarus sp. nov. strain PS00077A.</title>
        <authorList>
            <person name="Mendez Acevedo M."/>
            <person name="Carroll L."/>
            <person name="Mukherjee M."/>
            <person name="Wiedmann M."/>
            <person name="Kovac J."/>
        </authorList>
    </citation>
    <scope>NUCLEOTIDE SEQUENCE [LARGE SCALE GENOMIC DNA]</scope>
    <source>
        <strain evidence="3 5">PS00077A</strain>
    </source>
</reference>
<evidence type="ECO:0000313" key="2">
    <source>
        <dbReference type="EMBL" id="KFN03651.1"/>
    </source>
</evidence>
<feature type="domain" description="AB hydrolase-1" evidence="1">
    <location>
        <begin position="13"/>
        <end position="118"/>
    </location>
</feature>
<dbReference type="PANTHER" id="PTHR43798">
    <property type="entry name" value="MONOACYLGLYCEROL LIPASE"/>
    <property type="match status" value="1"/>
</dbReference>
<organism evidence="2 4">
    <name type="scientific">Bacillus clarus</name>
    <dbReference type="NCBI Taxonomy" id="2338372"/>
    <lineage>
        <taxon>Bacteria</taxon>
        <taxon>Bacillati</taxon>
        <taxon>Bacillota</taxon>
        <taxon>Bacilli</taxon>
        <taxon>Bacillales</taxon>
        <taxon>Bacillaceae</taxon>
        <taxon>Bacillus</taxon>
        <taxon>Bacillus cereus group</taxon>
    </lineage>
</organism>
<keyword evidence="3" id="KW-0378">Hydrolase</keyword>
<dbReference type="Proteomes" id="UP000029389">
    <property type="component" value="Unassembled WGS sequence"/>
</dbReference>
<dbReference type="PRINTS" id="PR00111">
    <property type="entry name" value="ABHYDROLASE"/>
</dbReference>
<evidence type="ECO:0000313" key="4">
    <source>
        <dbReference type="Proteomes" id="UP000029389"/>
    </source>
</evidence>
<dbReference type="AlphaFoldDB" id="A0A090ZHE4"/>
<dbReference type="GO" id="GO:0016787">
    <property type="term" value="F:hydrolase activity"/>
    <property type="evidence" value="ECO:0007669"/>
    <property type="project" value="UniProtKB-KW"/>
</dbReference>
<comment type="caution">
    <text evidence="2">The sequence shown here is derived from an EMBL/GenBank/DDBJ whole genome shotgun (WGS) entry which is preliminary data.</text>
</comment>
<evidence type="ECO:0000313" key="5">
    <source>
        <dbReference type="Proteomes" id="UP000264294"/>
    </source>
</evidence>